<evidence type="ECO:0000313" key="2">
    <source>
        <dbReference type="EMBL" id="GAA2031225.1"/>
    </source>
</evidence>
<dbReference type="PROSITE" id="PS51186">
    <property type="entry name" value="GNAT"/>
    <property type="match status" value="1"/>
</dbReference>
<organism evidence="2 3">
    <name type="scientific">Catenulispora yoronensis</name>
    <dbReference type="NCBI Taxonomy" id="450799"/>
    <lineage>
        <taxon>Bacteria</taxon>
        <taxon>Bacillati</taxon>
        <taxon>Actinomycetota</taxon>
        <taxon>Actinomycetes</taxon>
        <taxon>Catenulisporales</taxon>
        <taxon>Catenulisporaceae</taxon>
        <taxon>Catenulispora</taxon>
    </lineage>
</organism>
<evidence type="ECO:0000259" key="1">
    <source>
        <dbReference type="PROSITE" id="PS51186"/>
    </source>
</evidence>
<comment type="caution">
    <text evidence="2">The sequence shown here is derived from an EMBL/GenBank/DDBJ whole genome shotgun (WGS) entry which is preliminary data.</text>
</comment>
<reference evidence="3" key="1">
    <citation type="journal article" date="2019" name="Int. J. Syst. Evol. Microbiol.">
        <title>The Global Catalogue of Microorganisms (GCM) 10K type strain sequencing project: providing services to taxonomists for standard genome sequencing and annotation.</title>
        <authorList>
            <consortium name="The Broad Institute Genomics Platform"/>
            <consortium name="The Broad Institute Genome Sequencing Center for Infectious Disease"/>
            <person name="Wu L."/>
            <person name="Ma J."/>
        </authorList>
    </citation>
    <scope>NUCLEOTIDE SEQUENCE [LARGE SCALE GENOMIC DNA]</scope>
    <source>
        <strain evidence="3">JCM 16014</strain>
    </source>
</reference>
<dbReference type="Gene3D" id="3.40.630.30">
    <property type="match status" value="1"/>
</dbReference>
<feature type="domain" description="N-acetyltransferase" evidence="1">
    <location>
        <begin position="5"/>
        <end position="200"/>
    </location>
</feature>
<name>A0ABP5FPF5_9ACTN</name>
<dbReference type="InterPro" id="IPR052523">
    <property type="entry name" value="Trichothecene_AcTrans"/>
</dbReference>
<dbReference type="PANTHER" id="PTHR42791">
    <property type="entry name" value="GNAT FAMILY ACETYLTRANSFERASE"/>
    <property type="match status" value="1"/>
</dbReference>
<dbReference type="InterPro" id="IPR016181">
    <property type="entry name" value="Acyl_CoA_acyltransferase"/>
</dbReference>
<proteinExistence type="predicted"/>
<accession>A0ABP5FPF5</accession>
<gene>
    <name evidence="2" type="ORF">GCM10009839_33880</name>
</gene>
<dbReference type="Pfam" id="PF13673">
    <property type="entry name" value="Acetyltransf_10"/>
    <property type="match status" value="1"/>
</dbReference>
<dbReference type="InterPro" id="IPR000182">
    <property type="entry name" value="GNAT_dom"/>
</dbReference>
<dbReference type="Proteomes" id="UP001500751">
    <property type="component" value="Unassembled WGS sequence"/>
</dbReference>
<protein>
    <submittedName>
        <fullName evidence="2">GNAT family N-acetyltransferase</fullName>
    </submittedName>
</protein>
<keyword evidence="3" id="KW-1185">Reference proteome</keyword>
<dbReference type="SUPFAM" id="SSF55729">
    <property type="entry name" value="Acyl-CoA N-acyltransferases (Nat)"/>
    <property type="match status" value="1"/>
</dbReference>
<dbReference type="CDD" id="cd04301">
    <property type="entry name" value="NAT_SF"/>
    <property type="match status" value="1"/>
</dbReference>
<dbReference type="RefSeq" id="WP_344666559.1">
    <property type="nucleotide sequence ID" value="NZ_BAAAQN010000017.1"/>
</dbReference>
<sequence length="207" mass="23420">MSPRDQIVPAQPQDTNALSHVIARSFLTLAPSIWLIPGEDDRRRIFPGYFRLYVQEAMERGHVYTTVDRTAVALWLPVGEEGEALAADYDEALARVTERWVDRFRTFDGLLAKHHPTGLRHDHLAILAVDPDQQRRGIGTELLTAHHRRLEQTPEPVAAYLEASDAGTRELYVRHGYTDLGDPIQLPVGPQMFPMLRRPASADEQRA</sequence>
<evidence type="ECO:0000313" key="3">
    <source>
        <dbReference type="Proteomes" id="UP001500751"/>
    </source>
</evidence>
<dbReference type="PANTHER" id="PTHR42791:SF1">
    <property type="entry name" value="N-ACETYLTRANSFERASE DOMAIN-CONTAINING PROTEIN"/>
    <property type="match status" value="1"/>
</dbReference>
<dbReference type="EMBL" id="BAAAQN010000017">
    <property type="protein sequence ID" value="GAA2031225.1"/>
    <property type="molecule type" value="Genomic_DNA"/>
</dbReference>